<dbReference type="PANTHER" id="PTHR42826">
    <property type="entry name" value="DICARBOXYLATE TRANSPORTER 2.1, CHLOROPLASTIC"/>
    <property type="match status" value="1"/>
</dbReference>
<evidence type="ECO:0000256" key="3">
    <source>
        <dbReference type="ARBA" id="ARBA00022692"/>
    </source>
</evidence>
<keyword evidence="5 6" id="KW-0472">Membrane</keyword>
<evidence type="ECO:0000256" key="2">
    <source>
        <dbReference type="ARBA" id="ARBA00007349"/>
    </source>
</evidence>
<reference evidence="7 8" key="1">
    <citation type="submission" date="2018-07" db="EMBL/GenBank/DDBJ databases">
        <title>Genome sequences of six Lactobacillus spp. isolated from bumble bee guts.</title>
        <authorList>
            <person name="Motta E.V.S."/>
            <person name="Moran N.A."/>
        </authorList>
    </citation>
    <scope>NUCLEOTIDE SEQUENCE [LARGE SCALE GENOMIC DNA]</scope>
    <source>
        <strain evidence="7 8">BI-1.1</strain>
    </source>
</reference>
<keyword evidence="8" id="KW-1185">Reference proteome</keyword>
<gene>
    <name evidence="7" type="ORF">DS831_02320</name>
</gene>
<keyword evidence="3 6" id="KW-0812">Transmembrane</keyword>
<dbReference type="OrthoDB" id="9766267at2"/>
<dbReference type="AlphaFoldDB" id="A0A417ZJL1"/>
<feature type="transmembrane region" description="Helical" evidence="6">
    <location>
        <begin position="171"/>
        <end position="193"/>
    </location>
</feature>
<accession>A0A417ZJL1</accession>
<comment type="caution">
    <text evidence="7">The sequence shown here is derived from an EMBL/GenBank/DDBJ whole genome shotgun (WGS) entry which is preliminary data.</text>
</comment>
<dbReference type="RefSeq" id="WP_118899989.1">
    <property type="nucleotide sequence ID" value="NZ_QOCR01000001.1"/>
</dbReference>
<feature type="transmembrane region" description="Helical" evidence="6">
    <location>
        <begin position="45"/>
        <end position="67"/>
    </location>
</feature>
<feature type="transmembrane region" description="Helical" evidence="6">
    <location>
        <begin position="213"/>
        <end position="235"/>
    </location>
</feature>
<dbReference type="InterPro" id="IPR030676">
    <property type="entry name" value="CitT-rel"/>
</dbReference>
<feature type="transmembrane region" description="Helical" evidence="6">
    <location>
        <begin position="317"/>
        <end position="340"/>
    </location>
</feature>
<keyword evidence="4 6" id="KW-1133">Transmembrane helix</keyword>
<feature type="transmembrane region" description="Helical" evidence="6">
    <location>
        <begin position="264"/>
        <end position="282"/>
    </location>
</feature>
<evidence type="ECO:0000256" key="5">
    <source>
        <dbReference type="ARBA" id="ARBA00023136"/>
    </source>
</evidence>
<dbReference type="Proteomes" id="UP000284109">
    <property type="component" value="Unassembled WGS sequence"/>
</dbReference>
<proteinExistence type="inferred from homology"/>
<feature type="transmembrane region" description="Helical" evidence="6">
    <location>
        <begin position="79"/>
        <end position="99"/>
    </location>
</feature>
<feature type="transmembrane region" description="Helical" evidence="6">
    <location>
        <begin position="346"/>
        <end position="368"/>
    </location>
</feature>
<feature type="transmembrane region" description="Helical" evidence="6">
    <location>
        <begin position="288"/>
        <end position="305"/>
    </location>
</feature>
<comment type="subcellular location">
    <subcellularLocation>
        <location evidence="1">Membrane</location>
        <topology evidence="1">Multi-pass membrane protein</topology>
    </subcellularLocation>
</comment>
<dbReference type="InterPro" id="IPR001898">
    <property type="entry name" value="SLC13A/DASS"/>
</dbReference>
<protein>
    <recommendedName>
        <fullName evidence="9">2-oxoglutarate translocator</fullName>
    </recommendedName>
</protein>
<evidence type="ECO:0000313" key="7">
    <source>
        <dbReference type="EMBL" id="RHW52182.1"/>
    </source>
</evidence>
<evidence type="ECO:0008006" key="9">
    <source>
        <dbReference type="Google" id="ProtNLM"/>
    </source>
</evidence>
<name>A0A417ZJL1_9LACO</name>
<evidence type="ECO:0000256" key="6">
    <source>
        <dbReference type="SAM" id="Phobius"/>
    </source>
</evidence>
<dbReference type="EMBL" id="QOCR01000001">
    <property type="protein sequence ID" value="RHW52182.1"/>
    <property type="molecule type" value="Genomic_DNA"/>
</dbReference>
<feature type="transmembrane region" description="Helical" evidence="6">
    <location>
        <begin position="442"/>
        <end position="462"/>
    </location>
</feature>
<dbReference type="Pfam" id="PF00939">
    <property type="entry name" value="Na_sulph_symp"/>
    <property type="match status" value="1"/>
</dbReference>
<feature type="transmembrane region" description="Helical" evidence="6">
    <location>
        <begin position="7"/>
        <end position="25"/>
    </location>
</feature>
<sequence>MKHMKLITGLIGIILGVIIAFFVPTPAGLTHAGMIVLASIVTANIFWIFSVIPSFVTGLLMLCSWVVLKAVDFPTSFNIFSTTTMWIIIGGLALGAAAIKTGLINRIALKIMSYLPASFRGQSLALLIAGTVISPMIPSAHPKSAMSTPIAKGISDSLGYKPKSKASSGMFMAAIWGFIVMEASFLSATAQNYAFKGLLPVKYQGVLTWGKWFIMMLPWTIVTLVLGYLLLNVLFKPKNDKPISKDFIHQQLQKMGPMSREEKITAVVILVAIVFWILGSAIKLEAAITALIGVSVLVSAKVLTADDFKTKISWNTIIFIGTVMALGNVMKTVGLTTWLYKILQPVINPILSNIWITVIALPIVIYLCKFVVVSLISTGTLIMLCLLPFFSTISFNPALLVLIITTSVNIWMLNYMDAPVITGQAAVQGSMVSKSGLAKSSLGYMVINIIGLLLCVPVWYMMGLVH</sequence>
<evidence type="ECO:0000256" key="4">
    <source>
        <dbReference type="ARBA" id="ARBA00022989"/>
    </source>
</evidence>
<evidence type="ECO:0000313" key="8">
    <source>
        <dbReference type="Proteomes" id="UP000284109"/>
    </source>
</evidence>
<dbReference type="GO" id="GO:0016020">
    <property type="term" value="C:membrane"/>
    <property type="evidence" value="ECO:0007669"/>
    <property type="project" value="UniProtKB-SubCell"/>
</dbReference>
<organism evidence="7 8">
    <name type="scientific">Bombilactobacillus bombi</name>
    <dbReference type="NCBI Taxonomy" id="1303590"/>
    <lineage>
        <taxon>Bacteria</taxon>
        <taxon>Bacillati</taxon>
        <taxon>Bacillota</taxon>
        <taxon>Bacilli</taxon>
        <taxon>Lactobacillales</taxon>
        <taxon>Lactobacillaceae</taxon>
        <taxon>Bombilactobacillus</taxon>
    </lineage>
</organism>
<comment type="similarity">
    <text evidence="2">Belongs to the SLC13A/DASS transporter (TC 2.A.47) family. DIT1 subfamily.</text>
</comment>
<dbReference type="GO" id="GO:0022857">
    <property type="term" value="F:transmembrane transporter activity"/>
    <property type="evidence" value="ECO:0007669"/>
    <property type="project" value="InterPro"/>
</dbReference>
<evidence type="ECO:0000256" key="1">
    <source>
        <dbReference type="ARBA" id="ARBA00004141"/>
    </source>
</evidence>